<keyword evidence="3" id="KW-1185">Reference proteome</keyword>
<evidence type="ECO:0000313" key="3">
    <source>
        <dbReference type="Proteomes" id="UP000596739"/>
    </source>
</evidence>
<dbReference type="EMBL" id="JAENHN010000033">
    <property type="protein sequence ID" value="MBK1811197.1"/>
    <property type="molecule type" value="Genomic_DNA"/>
</dbReference>
<dbReference type="InterPro" id="IPR012337">
    <property type="entry name" value="RNaseH-like_sf"/>
</dbReference>
<feature type="non-terminal residue" evidence="2">
    <location>
        <position position="176"/>
    </location>
</feature>
<dbReference type="InterPro" id="IPR002559">
    <property type="entry name" value="Transposase_11"/>
</dbReference>
<reference evidence="3" key="1">
    <citation type="submission" date="2021-01" db="EMBL/GenBank/DDBJ databases">
        <title>Genome public.</title>
        <authorList>
            <person name="Liu C."/>
            <person name="Sun Q."/>
        </authorList>
    </citation>
    <scope>NUCLEOTIDE SEQUENCE [LARGE SCALE GENOMIC DNA]</scope>
    <source>
        <strain evidence="3">YIM B02505</strain>
    </source>
</reference>
<name>A0ABS1EPB3_9CLOT</name>
<evidence type="ECO:0000259" key="1">
    <source>
        <dbReference type="Pfam" id="PF01609"/>
    </source>
</evidence>
<proteinExistence type="predicted"/>
<dbReference type="Pfam" id="PF01609">
    <property type="entry name" value="DDE_Tnp_1"/>
    <property type="match status" value="1"/>
</dbReference>
<feature type="domain" description="Transposase IS4-like" evidence="1">
    <location>
        <begin position="1"/>
        <end position="134"/>
    </location>
</feature>
<sequence>DGSDIHIPTNKNDLDSLYEFKDSRKPYNLLHLNALYDLNQHTYEDAIVLKSKLSNECRALTDMVDRSTIKTPALILADRGYESYNNMAHIQEKGWKFLIRIKDFHDHASGILHGLELPSVNEFDVDIDLNLTRKQTNEVKELLKDKNYYRRIGKNTIFDYLPEKNRKSDSTIMYRL</sequence>
<accession>A0ABS1EPB3</accession>
<dbReference type="SUPFAM" id="SSF53098">
    <property type="entry name" value="Ribonuclease H-like"/>
    <property type="match status" value="1"/>
</dbReference>
<protein>
    <submittedName>
        <fullName evidence="2">Transposase</fullName>
    </submittedName>
</protein>
<gene>
    <name evidence="2" type="ORF">JHL18_11200</name>
</gene>
<organism evidence="2 3">
    <name type="scientific">Clostridium yunnanense</name>
    <dbReference type="NCBI Taxonomy" id="2800325"/>
    <lineage>
        <taxon>Bacteria</taxon>
        <taxon>Bacillati</taxon>
        <taxon>Bacillota</taxon>
        <taxon>Clostridia</taxon>
        <taxon>Eubacteriales</taxon>
        <taxon>Clostridiaceae</taxon>
        <taxon>Clostridium</taxon>
    </lineage>
</organism>
<comment type="caution">
    <text evidence="2">The sequence shown here is derived from an EMBL/GenBank/DDBJ whole genome shotgun (WGS) entry which is preliminary data.</text>
</comment>
<feature type="non-terminal residue" evidence="2">
    <location>
        <position position="1"/>
    </location>
</feature>
<evidence type="ECO:0000313" key="2">
    <source>
        <dbReference type="EMBL" id="MBK1811197.1"/>
    </source>
</evidence>
<dbReference type="Proteomes" id="UP000596739">
    <property type="component" value="Unassembled WGS sequence"/>
</dbReference>